<gene>
    <name evidence="1" type="ORF">LCGC14_0723930</name>
</gene>
<protein>
    <submittedName>
        <fullName evidence="1">Uncharacterized protein</fullName>
    </submittedName>
</protein>
<proteinExistence type="predicted"/>
<sequence length="175" mass="19522">MAKKKKPPDLERPIFLTIGWDPGRHNCALCLYGPDGIIDTDVIEGMGDGDVNEGLARFAEHVARQLDWYKPERCGIERYQLRGGKGFIGNMERVNLMIGVLAAECRHRSIPFYLVTPSAHKVWAGKRHGATKRKGKLCMATCPEFQHLPTEHEADAANVAKYCGLTVFVEMEPNG</sequence>
<dbReference type="InterPro" id="IPR012337">
    <property type="entry name" value="RNaseH-like_sf"/>
</dbReference>
<reference evidence="1" key="1">
    <citation type="journal article" date="2015" name="Nature">
        <title>Complex archaea that bridge the gap between prokaryotes and eukaryotes.</title>
        <authorList>
            <person name="Spang A."/>
            <person name="Saw J.H."/>
            <person name="Jorgensen S.L."/>
            <person name="Zaremba-Niedzwiedzka K."/>
            <person name="Martijn J."/>
            <person name="Lind A.E."/>
            <person name="van Eijk R."/>
            <person name="Schleper C."/>
            <person name="Guy L."/>
            <person name="Ettema T.J."/>
        </authorList>
    </citation>
    <scope>NUCLEOTIDE SEQUENCE</scope>
</reference>
<comment type="caution">
    <text evidence="1">The sequence shown here is derived from an EMBL/GenBank/DDBJ whole genome shotgun (WGS) entry which is preliminary data.</text>
</comment>
<dbReference type="SUPFAM" id="SSF53098">
    <property type="entry name" value="Ribonuclease H-like"/>
    <property type="match status" value="1"/>
</dbReference>
<accession>A0A0F9QWI4</accession>
<name>A0A0F9QWI4_9ZZZZ</name>
<dbReference type="EMBL" id="LAZR01001651">
    <property type="protein sequence ID" value="KKN41372.1"/>
    <property type="molecule type" value="Genomic_DNA"/>
</dbReference>
<organism evidence="1">
    <name type="scientific">marine sediment metagenome</name>
    <dbReference type="NCBI Taxonomy" id="412755"/>
    <lineage>
        <taxon>unclassified sequences</taxon>
        <taxon>metagenomes</taxon>
        <taxon>ecological metagenomes</taxon>
    </lineage>
</organism>
<evidence type="ECO:0000313" key="1">
    <source>
        <dbReference type="EMBL" id="KKN41372.1"/>
    </source>
</evidence>
<dbReference type="GO" id="GO:0003676">
    <property type="term" value="F:nucleic acid binding"/>
    <property type="evidence" value="ECO:0007669"/>
    <property type="project" value="InterPro"/>
</dbReference>
<dbReference type="AlphaFoldDB" id="A0A0F9QWI4"/>
<dbReference type="InterPro" id="IPR036397">
    <property type="entry name" value="RNaseH_sf"/>
</dbReference>
<dbReference type="Gene3D" id="3.30.420.10">
    <property type="entry name" value="Ribonuclease H-like superfamily/Ribonuclease H"/>
    <property type="match status" value="1"/>
</dbReference>